<proteinExistence type="predicted"/>
<sequence>MTNASDQHNSGDKRRDRFDLRLRISTCTYVKHAQITYLGHPNGQKTHACTRLKKKRRKKTPASVVTRT</sequence>
<dbReference type="AlphaFoldDB" id="A0A059A769"/>
<name>A0A059A769_EUCGR</name>
<dbReference type="Gramene" id="KCW49496">
    <property type="protein sequence ID" value="KCW49496"/>
    <property type="gene ID" value="EUGRSUZ_K03015"/>
</dbReference>
<organism evidence="2">
    <name type="scientific">Eucalyptus grandis</name>
    <name type="common">Flooded gum</name>
    <dbReference type="NCBI Taxonomy" id="71139"/>
    <lineage>
        <taxon>Eukaryota</taxon>
        <taxon>Viridiplantae</taxon>
        <taxon>Streptophyta</taxon>
        <taxon>Embryophyta</taxon>
        <taxon>Tracheophyta</taxon>
        <taxon>Spermatophyta</taxon>
        <taxon>Magnoliopsida</taxon>
        <taxon>eudicotyledons</taxon>
        <taxon>Gunneridae</taxon>
        <taxon>Pentapetalae</taxon>
        <taxon>rosids</taxon>
        <taxon>malvids</taxon>
        <taxon>Myrtales</taxon>
        <taxon>Myrtaceae</taxon>
        <taxon>Myrtoideae</taxon>
        <taxon>Eucalypteae</taxon>
        <taxon>Eucalyptus</taxon>
    </lineage>
</organism>
<dbReference type="EMBL" id="KK198763">
    <property type="protein sequence ID" value="KCW49496.1"/>
    <property type="molecule type" value="Genomic_DNA"/>
</dbReference>
<accession>A0A059A769</accession>
<evidence type="ECO:0000256" key="1">
    <source>
        <dbReference type="SAM" id="MobiDB-lite"/>
    </source>
</evidence>
<evidence type="ECO:0000313" key="2">
    <source>
        <dbReference type="EMBL" id="KCW49496.1"/>
    </source>
</evidence>
<dbReference type="InParanoid" id="A0A059A769"/>
<gene>
    <name evidence="2" type="ORF">EUGRSUZ_K03015</name>
</gene>
<feature type="region of interest" description="Disordered" evidence="1">
    <location>
        <begin position="40"/>
        <end position="68"/>
    </location>
</feature>
<feature type="compositionally biased region" description="Basic residues" evidence="1">
    <location>
        <begin position="48"/>
        <end position="60"/>
    </location>
</feature>
<reference evidence="2" key="1">
    <citation type="submission" date="2013-07" db="EMBL/GenBank/DDBJ databases">
        <title>The genome of Eucalyptus grandis.</title>
        <authorList>
            <person name="Schmutz J."/>
            <person name="Hayes R."/>
            <person name="Myburg A."/>
            <person name="Tuskan G."/>
            <person name="Grattapaglia D."/>
            <person name="Rokhsar D.S."/>
        </authorList>
    </citation>
    <scope>NUCLEOTIDE SEQUENCE</scope>
    <source>
        <tissue evidence="2">Leaf extractions</tissue>
    </source>
</reference>
<protein>
    <submittedName>
        <fullName evidence="2">Uncharacterized protein</fullName>
    </submittedName>
</protein>